<proteinExistence type="predicted"/>
<dbReference type="InterPro" id="IPR036291">
    <property type="entry name" value="NAD(P)-bd_dom_sf"/>
</dbReference>
<dbReference type="EMBL" id="CP049616">
    <property type="protein sequence ID" value="QII44373.1"/>
    <property type="molecule type" value="Genomic_DNA"/>
</dbReference>
<organism evidence="3 4">
    <name type="scientific">Flagellimonas oceani</name>
    <dbReference type="NCBI Taxonomy" id="2698672"/>
    <lineage>
        <taxon>Bacteria</taxon>
        <taxon>Pseudomonadati</taxon>
        <taxon>Bacteroidota</taxon>
        <taxon>Flavobacteriia</taxon>
        <taxon>Flavobacteriales</taxon>
        <taxon>Flavobacteriaceae</taxon>
        <taxon>Flagellimonas</taxon>
    </lineage>
</organism>
<evidence type="ECO:0000259" key="1">
    <source>
        <dbReference type="Pfam" id="PF03807"/>
    </source>
</evidence>
<dbReference type="InterPro" id="IPR008927">
    <property type="entry name" value="6-PGluconate_DH-like_C_sf"/>
</dbReference>
<dbReference type="SUPFAM" id="SSF48179">
    <property type="entry name" value="6-phosphogluconate dehydrogenase C-terminal domain-like"/>
    <property type="match status" value="1"/>
</dbReference>
<dbReference type="Gene3D" id="3.40.50.720">
    <property type="entry name" value="NAD(P)-binding Rossmann-like Domain"/>
    <property type="match status" value="1"/>
</dbReference>
<dbReference type="InterPro" id="IPR018931">
    <property type="entry name" value="DUF2520"/>
</dbReference>
<dbReference type="InterPro" id="IPR028939">
    <property type="entry name" value="P5C_Rdtase_cat_N"/>
</dbReference>
<gene>
    <name evidence="3" type="ORF">GVT53_06690</name>
</gene>
<dbReference type="SUPFAM" id="SSF51735">
    <property type="entry name" value="NAD(P)-binding Rossmann-fold domains"/>
    <property type="match status" value="1"/>
</dbReference>
<dbReference type="AlphaFoldDB" id="A0A6G7J0I8"/>
<reference evidence="3 4" key="1">
    <citation type="submission" date="2020-02" db="EMBL/GenBank/DDBJ databases">
        <title>Complete genome of Muricauda sp. 501str8.</title>
        <authorList>
            <person name="Dong B."/>
            <person name="Zhu S."/>
            <person name="Yang J."/>
            <person name="Chen J."/>
        </authorList>
    </citation>
    <scope>NUCLEOTIDE SEQUENCE [LARGE SCALE GENOMIC DNA]</scope>
    <source>
        <strain evidence="3 4">501str8</strain>
    </source>
</reference>
<dbReference type="InterPro" id="IPR037108">
    <property type="entry name" value="TM1727-like_C_sf"/>
</dbReference>
<dbReference type="PANTHER" id="PTHR40459:SF1">
    <property type="entry name" value="CONSERVED HYPOTHETICAL ALANINE AND LEUCINE RICH PROTEIN"/>
    <property type="match status" value="1"/>
</dbReference>
<dbReference type="Pfam" id="PF03807">
    <property type="entry name" value="F420_oxidored"/>
    <property type="match status" value="1"/>
</dbReference>
<evidence type="ECO:0000259" key="2">
    <source>
        <dbReference type="Pfam" id="PF10728"/>
    </source>
</evidence>
<evidence type="ECO:0000313" key="3">
    <source>
        <dbReference type="EMBL" id="QII44373.1"/>
    </source>
</evidence>
<dbReference type="PANTHER" id="PTHR40459">
    <property type="entry name" value="CONSERVED HYPOTHETICAL ALANINE AND LEUCINE RICH PROTEIN"/>
    <property type="match status" value="1"/>
</dbReference>
<feature type="domain" description="DUF2520" evidence="2">
    <location>
        <begin position="121"/>
        <end position="245"/>
    </location>
</feature>
<feature type="domain" description="Pyrroline-5-carboxylate reductase catalytic N-terminal" evidence="1">
    <location>
        <begin position="3"/>
        <end position="81"/>
    </location>
</feature>
<dbReference type="KEGG" id="mut:GVT53_06690"/>
<dbReference type="Gene3D" id="1.10.1040.20">
    <property type="entry name" value="ProC-like, C-terminal domain"/>
    <property type="match status" value="1"/>
</dbReference>
<accession>A0A6G7J0I8</accession>
<name>A0A6G7J0I8_9FLAO</name>
<dbReference type="RefSeq" id="WP_166247912.1">
    <property type="nucleotide sequence ID" value="NZ_CP049616.1"/>
</dbReference>
<protein>
    <submittedName>
        <fullName evidence="3">DUF2520 domain-containing protein</fullName>
    </submittedName>
</protein>
<evidence type="ECO:0000313" key="4">
    <source>
        <dbReference type="Proteomes" id="UP000502928"/>
    </source>
</evidence>
<dbReference type="Pfam" id="PF10728">
    <property type="entry name" value="DUF2520"/>
    <property type="match status" value="1"/>
</dbReference>
<keyword evidence="4" id="KW-1185">Reference proteome</keyword>
<dbReference type="Proteomes" id="UP000502928">
    <property type="component" value="Chromosome"/>
</dbReference>
<sequence length="253" mass="28380">MLKIVIFGTGNLAKHLYTAFLKADDVDVVQVIGRNVKELQHFSEYSNISNDFDAITDADVYVIAVKDDAIGEVSKYLSNKKGIVAHTSGAIDMNTLQSVKKGVFYPLQTFTKDKEVDFSNIPICIEADHEKSLNTLKSLAMSISKNVHQIDSEQRKKLHLAAVFVNNFTNCLYSIGEELCLEEGLSFDLLKPLIMETAHKIQTMSPQEAQTGPARRNDIKSMEGHLELLNKKEHITLYKLLSQAIKQAHEKEL</sequence>